<evidence type="ECO:0000256" key="5">
    <source>
        <dbReference type="ARBA" id="ARBA00022989"/>
    </source>
</evidence>
<dbReference type="Gene3D" id="2.60.470.10">
    <property type="entry name" value="Acid-sensing ion channels like domains"/>
    <property type="match status" value="2"/>
</dbReference>
<comment type="subcellular location">
    <subcellularLocation>
        <location evidence="1">Membrane</location>
        <topology evidence="1">Multi-pass membrane protein</topology>
    </subcellularLocation>
</comment>
<dbReference type="PANTHER" id="PTHR11690">
    <property type="entry name" value="AMILORIDE-SENSITIVE SODIUM CHANNEL-RELATED"/>
    <property type="match status" value="1"/>
</dbReference>
<keyword evidence="8 13" id="KW-0472">Membrane</keyword>
<dbReference type="AlphaFoldDB" id="A0A2B4RX97"/>
<dbReference type="GO" id="GO:0005886">
    <property type="term" value="C:plasma membrane"/>
    <property type="evidence" value="ECO:0007669"/>
    <property type="project" value="TreeGrafter"/>
</dbReference>
<name>A0A2B4RX97_STYPI</name>
<keyword evidence="2 11" id="KW-0813">Transport</keyword>
<evidence type="ECO:0000256" key="1">
    <source>
        <dbReference type="ARBA" id="ARBA00004141"/>
    </source>
</evidence>
<gene>
    <name evidence="14" type="primary">Asic2</name>
    <name evidence="14" type="ORF">AWC38_SpisGene13259</name>
</gene>
<feature type="region of interest" description="Disordered" evidence="12">
    <location>
        <begin position="788"/>
        <end position="807"/>
    </location>
</feature>
<evidence type="ECO:0000256" key="2">
    <source>
        <dbReference type="ARBA" id="ARBA00022448"/>
    </source>
</evidence>
<keyword evidence="10 11" id="KW-0407">Ion channel</keyword>
<evidence type="ECO:0000256" key="4">
    <source>
        <dbReference type="ARBA" id="ARBA00022692"/>
    </source>
</evidence>
<evidence type="ECO:0000313" key="15">
    <source>
        <dbReference type="Proteomes" id="UP000225706"/>
    </source>
</evidence>
<evidence type="ECO:0000256" key="6">
    <source>
        <dbReference type="ARBA" id="ARBA00023053"/>
    </source>
</evidence>
<evidence type="ECO:0000256" key="13">
    <source>
        <dbReference type="SAM" id="Phobius"/>
    </source>
</evidence>
<feature type="compositionally biased region" description="Basic and acidic residues" evidence="12">
    <location>
        <begin position="788"/>
        <end position="797"/>
    </location>
</feature>
<evidence type="ECO:0000313" key="14">
    <source>
        <dbReference type="EMBL" id="PFX22241.1"/>
    </source>
</evidence>
<keyword evidence="9 11" id="KW-0739">Sodium transport</keyword>
<reference evidence="15" key="1">
    <citation type="journal article" date="2017" name="bioRxiv">
        <title>Comparative analysis of the genomes of Stylophora pistillata and Acropora digitifera provides evidence for extensive differences between species of corals.</title>
        <authorList>
            <person name="Voolstra C.R."/>
            <person name="Li Y."/>
            <person name="Liew Y.J."/>
            <person name="Baumgarten S."/>
            <person name="Zoccola D."/>
            <person name="Flot J.-F."/>
            <person name="Tambutte S."/>
            <person name="Allemand D."/>
            <person name="Aranda M."/>
        </authorList>
    </citation>
    <scope>NUCLEOTIDE SEQUENCE [LARGE SCALE GENOMIC DNA]</scope>
</reference>
<accession>A0A2B4RX97</accession>
<dbReference type="PANTHER" id="PTHR11690:SF300">
    <property type="entry name" value="PICKPOCKET PROTEIN 19"/>
    <property type="match status" value="1"/>
</dbReference>
<evidence type="ECO:0000256" key="3">
    <source>
        <dbReference type="ARBA" id="ARBA00022461"/>
    </source>
</evidence>
<keyword evidence="15" id="KW-1185">Reference proteome</keyword>
<evidence type="ECO:0000256" key="12">
    <source>
        <dbReference type="SAM" id="MobiDB-lite"/>
    </source>
</evidence>
<sequence>MGCENNTVDLQEVEDASRLKRNSINTRDSHPQRPKVEGWKTFAQDTTLHGARFFSTDNVFRRFVWIAAVSGCAFFCIYQVYSFLGHYYERPFGTTITVDIRDDNTDLPFPAVTLCNFNALDKRRYINYYLTHNYSKEILDKKLQDLVLMIRRSKAVSTEEVRNRTPELFYRPEVGDETEMSQWMFGHQIERMLLPNSPRFSSCSINGLQCNEDNFTSSLSAVGFKCYTFNSAEEGGLLLKASLAGRLSGLSLRLNIERDSYITNLLSPAVGIVILIHDQKIYPPVEEFGIAIQPGMSTFCAIKRRKVRKTDRQRVRYQADQLTSQPASVKFGTSQERTECEKECREPCEHVEYRTSFSYSGLQKDAYIEHFMSILNDNATSAMELEMYRPLLNMTEEEKEKFIDKNIISLDIFFEDLSVEIIEQKPVFEIWALTVPSEDFGIFFTLIVETAALNRNVKTILTEYSNILIERNSFSITMGYENNTVNIQEEEDATRLQRNSISSRDLHPQRQEVEGWKTFAQDTTLHGARFFSTDNVFRRLVWIVAVSGCTVFCIHQVYNFVGHYYERPFGTKITVDIGDDNTDLPFPAVTLCNLNALDKRRYINYYVTHNYSKEILDKKLQDLALMIRRSKEVSTEEVRNRTPELFHRPEVGDETEMSQWMFGHQIERMLLPNSPHFSSCSINGLQCNADNFTSSLSALMGFKCYTFNSAEEGTPLLKTSSAGRLSGLSLRLNIERDSYITNLLSPSVGIIILIHDQKTYSPVEEFGIAIQPGMSTFCAIKRRKVRKTDRQRIRKQADQPTSQPVGG</sequence>
<keyword evidence="7 11" id="KW-0406">Ion transport</keyword>
<proteinExistence type="inferred from homology"/>
<organism evidence="14 15">
    <name type="scientific">Stylophora pistillata</name>
    <name type="common">Smooth cauliflower coral</name>
    <dbReference type="NCBI Taxonomy" id="50429"/>
    <lineage>
        <taxon>Eukaryota</taxon>
        <taxon>Metazoa</taxon>
        <taxon>Cnidaria</taxon>
        <taxon>Anthozoa</taxon>
        <taxon>Hexacorallia</taxon>
        <taxon>Scleractinia</taxon>
        <taxon>Astrocoeniina</taxon>
        <taxon>Pocilloporidae</taxon>
        <taxon>Stylophora</taxon>
    </lineage>
</organism>
<comment type="similarity">
    <text evidence="11">Belongs to the amiloride-sensitive sodium channel (TC 1.A.6) family.</text>
</comment>
<evidence type="ECO:0000256" key="10">
    <source>
        <dbReference type="ARBA" id="ARBA00023303"/>
    </source>
</evidence>
<evidence type="ECO:0000256" key="11">
    <source>
        <dbReference type="RuleBase" id="RU000679"/>
    </source>
</evidence>
<evidence type="ECO:0000256" key="7">
    <source>
        <dbReference type="ARBA" id="ARBA00023065"/>
    </source>
</evidence>
<keyword evidence="6" id="KW-0915">Sodium</keyword>
<keyword evidence="5 13" id="KW-1133">Transmembrane helix</keyword>
<comment type="caution">
    <text evidence="14">The sequence shown here is derived from an EMBL/GenBank/DDBJ whole genome shotgun (WGS) entry which is preliminary data.</text>
</comment>
<dbReference type="OrthoDB" id="6502088at2759"/>
<keyword evidence="3 11" id="KW-0894">Sodium channel</keyword>
<dbReference type="InterPro" id="IPR001873">
    <property type="entry name" value="ENaC"/>
</dbReference>
<feature type="compositionally biased region" description="Polar residues" evidence="12">
    <location>
        <begin position="798"/>
        <end position="807"/>
    </location>
</feature>
<protein>
    <submittedName>
        <fullName evidence="14">Acid-sensing ion channel 2</fullName>
    </submittedName>
</protein>
<dbReference type="GO" id="GO:0015280">
    <property type="term" value="F:ligand-gated sodium channel activity"/>
    <property type="evidence" value="ECO:0007669"/>
    <property type="project" value="TreeGrafter"/>
</dbReference>
<dbReference type="Proteomes" id="UP000225706">
    <property type="component" value="Unassembled WGS sequence"/>
</dbReference>
<dbReference type="PRINTS" id="PR01078">
    <property type="entry name" value="AMINACHANNEL"/>
</dbReference>
<feature type="transmembrane region" description="Helical" evidence="13">
    <location>
        <begin position="63"/>
        <end position="84"/>
    </location>
</feature>
<evidence type="ECO:0000256" key="9">
    <source>
        <dbReference type="ARBA" id="ARBA00023201"/>
    </source>
</evidence>
<keyword evidence="4 11" id="KW-0812">Transmembrane</keyword>
<dbReference type="Pfam" id="PF00858">
    <property type="entry name" value="ASC"/>
    <property type="match status" value="3"/>
</dbReference>
<evidence type="ECO:0000256" key="8">
    <source>
        <dbReference type="ARBA" id="ARBA00023136"/>
    </source>
</evidence>
<dbReference type="EMBL" id="LSMT01000246">
    <property type="protein sequence ID" value="PFX22241.1"/>
    <property type="molecule type" value="Genomic_DNA"/>
</dbReference>